<dbReference type="InterPro" id="IPR011991">
    <property type="entry name" value="ArsR-like_HTH"/>
</dbReference>
<reference evidence="6" key="1">
    <citation type="journal article" date="2019" name="Int. J. Syst. Evol. Microbiol.">
        <title>The Global Catalogue of Microorganisms (GCM) 10K type strain sequencing project: providing services to taxonomists for standard genome sequencing and annotation.</title>
        <authorList>
            <consortium name="The Broad Institute Genomics Platform"/>
            <consortium name="The Broad Institute Genome Sequencing Center for Infectious Disease"/>
            <person name="Wu L."/>
            <person name="Ma J."/>
        </authorList>
    </citation>
    <scope>NUCLEOTIDE SEQUENCE [LARGE SCALE GENOMIC DNA]</scope>
    <source>
        <strain evidence="6">JCM 4087</strain>
    </source>
</reference>
<dbReference type="SUPFAM" id="SSF46785">
    <property type="entry name" value="Winged helix' DNA-binding domain"/>
    <property type="match status" value="1"/>
</dbReference>
<dbReference type="RefSeq" id="WP_263338309.1">
    <property type="nucleotide sequence ID" value="NZ_JAGSYH010000004.1"/>
</dbReference>
<dbReference type="InterPro" id="IPR036390">
    <property type="entry name" value="WH_DNA-bd_sf"/>
</dbReference>
<dbReference type="Pfam" id="PF12840">
    <property type="entry name" value="HTH_20"/>
    <property type="match status" value="1"/>
</dbReference>
<keyword evidence="6" id="KW-1185">Reference proteome</keyword>
<dbReference type="PRINTS" id="PR00778">
    <property type="entry name" value="HTHARSR"/>
</dbReference>
<dbReference type="InterPro" id="IPR001845">
    <property type="entry name" value="HTH_ArsR_DNA-bd_dom"/>
</dbReference>
<dbReference type="InterPro" id="IPR051011">
    <property type="entry name" value="Metal_resp_trans_reg"/>
</dbReference>
<sequence length="102" mass="11536">MKAEFFQALAHPTRIAILEQLRGGEFAAGTIIERLGMEQANVSQHLAVLRAKQIVVNRKAGNQVFYSVRDPLIIQVLDLMRAYFQKHLSEVLTMLEEVEASK</sequence>
<comment type="caution">
    <text evidence="5">The sequence shown here is derived from an EMBL/GenBank/DDBJ whole genome shotgun (WGS) entry which is preliminary data.</text>
</comment>
<proteinExistence type="predicted"/>
<dbReference type="PANTHER" id="PTHR43132">
    <property type="entry name" value="ARSENICAL RESISTANCE OPERON REPRESSOR ARSR-RELATED"/>
    <property type="match status" value="1"/>
</dbReference>
<evidence type="ECO:0000259" key="4">
    <source>
        <dbReference type="PROSITE" id="PS50987"/>
    </source>
</evidence>
<keyword evidence="3" id="KW-0804">Transcription</keyword>
<dbReference type="PANTHER" id="PTHR43132:SF2">
    <property type="entry name" value="ARSENICAL RESISTANCE OPERON REPRESSOR ARSR-RELATED"/>
    <property type="match status" value="1"/>
</dbReference>
<dbReference type="PROSITE" id="PS50987">
    <property type="entry name" value="HTH_ARSR_2"/>
    <property type="match status" value="1"/>
</dbReference>
<keyword evidence="1" id="KW-0805">Transcription regulation</keyword>
<evidence type="ECO:0000256" key="2">
    <source>
        <dbReference type="ARBA" id="ARBA00023125"/>
    </source>
</evidence>
<dbReference type="Proteomes" id="UP001596091">
    <property type="component" value="Unassembled WGS sequence"/>
</dbReference>
<dbReference type="SMART" id="SM00418">
    <property type="entry name" value="HTH_ARSR"/>
    <property type="match status" value="1"/>
</dbReference>
<evidence type="ECO:0000256" key="1">
    <source>
        <dbReference type="ARBA" id="ARBA00023015"/>
    </source>
</evidence>
<dbReference type="InterPro" id="IPR036388">
    <property type="entry name" value="WH-like_DNA-bd_sf"/>
</dbReference>
<dbReference type="CDD" id="cd00090">
    <property type="entry name" value="HTH_ARSR"/>
    <property type="match status" value="1"/>
</dbReference>
<keyword evidence="2" id="KW-0238">DNA-binding</keyword>
<feature type="domain" description="HTH arsR-type" evidence="4">
    <location>
        <begin position="1"/>
        <end position="88"/>
    </location>
</feature>
<dbReference type="EMBL" id="JBHSPH010000002">
    <property type="protein sequence ID" value="MFC5862139.1"/>
    <property type="molecule type" value="Genomic_DNA"/>
</dbReference>
<accession>A0ABW1EDU1</accession>
<dbReference type="Gene3D" id="1.10.10.10">
    <property type="entry name" value="Winged helix-like DNA-binding domain superfamily/Winged helix DNA-binding domain"/>
    <property type="match status" value="1"/>
</dbReference>
<gene>
    <name evidence="5" type="ORF">ACFPT7_07535</name>
</gene>
<evidence type="ECO:0000256" key="3">
    <source>
        <dbReference type="ARBA" id="ARBA00023163"/>
    </source>
</evidence>
<name>A0ABW1EDU1_9BACT</name>
<dbReference type="NCBIfam" id="NF033788">
    <property type="entry name" value="HTH_metalloreg"/>
    <property type="match status" value="1"/>
</dbReference>
<evidence type="ECO:0000313" key="6">
    <source>
        <dbReference type="Proteomes" id="UP001596091"/>
    </source>
</evidence>
<evidence type="ECO:0000313" key="5">
    <source>
        <dbReference type="EMBL" id="MFC5862139.1"/>
    </source>
</evidence>
<protein>
    <submittedName>
        <fullName evidence="5">ArsR/SmtB family transcription factor</fullName>
    </submittedName>
</protein>
<organism evidence="5 6">
    <name type="scientific">Acidicapsa dinghuensis</name>
    <dbReference type="NCBI Taxonomy" id="2218256"/>
    <lineage>
        <taxon>Bacteria</taxon>
        <taxon>Pseudomonadati</taxon>
        <taxon>Acidobacteriota</taxon>
        <taxon>Terriglobia</taxon>
        <taxon>Terriglobales</taxon>
        <taxon>Acidobacteriaceae</taxon>
        <taxon>Acidicapsa</taxon>
    </lineage>
</organism>